<sequence>MTAVNEYAASEMRYWCRTNDFGGVGYSQPRRWSAYDNSNWEGWLTGPGEADCSAAVAGAYNIAFHQCGAKYPYFPRSTWTGSLAAEAASRGFSNIGSTWTGNVPDGGFRVGDLLLRTAGDSGHVAMAVRDSGDDSFDPYNPTIAELWIDSAGSIYGSAGGDGSSADDNGGESRLSKYSSHPLTQGAKWSTCLRYTGTGGSGSGGASDYQLSSIQAAVLRAADTVGCPWWAALACLQMETGEKGANIYGHDAGGAMSGAGEVTEENFRQFYALISNGHTSNGVGPLQITYPGYFLNDPDRHWWDPEKSSEVGCSILRDLIKSEGDSYEALRRVGSRYNSGNAQSAYQSYGVPFSNACRSWYNYGRPAGGGEGDELMASEAVNLLTEIRNALRYGKANDHPAGDVIWALDDIRLDQKKLRDDVVAMRADLSRLAAATPAPSPKPKAAASAPAAASEAAGTETA</sequence>
<gene>
    <name evidence="3" type="ORF">OHJ16_09005</name>
</gene>
<protein>
    <recommendedName>
        <fullName evidence="2">Endolysin-like domain-containing protein</fullName>
    </recommendedName>
</protein>
<reference evidence="3" key="1">
    <citation type="submission" date="2022-10" db="EMBL/GenBank/DDBJ databases">
        <title>Genome sequence of Actinomyces israelii ATCC 10048.</title>
        <authorList>
            <person name="Watt R.M."/>
            <person name="Tong W.M."/>
        </authorList>
    </citation>
    <scope>NUCLEOTIDE SEQUENCE</scope>
    <source>
        <strain evidence="3">ATCC 10048</strain>
    </source>
</reference>
<evidence type="ECO:0000313" key="4">
    <source>
        <dbReference type="Proteomes" id="UP001072034"/>
    </source>
</evidence>
<feature type="compositionally biased region" description="Low complexity" evidence="1">
    <location>
        <begin position="432"/>
        <end position="461"/>
    </location>
</feature>
<feature type="region of interest" description="Disordered" evidence="1">
    <location>
        <begin position="431"/>
        <end position="461"/>
    </location>
</feature>
<accession>A0ABT4I8V1</accession>
<dbReference type="Pfam" id="PF25309">
    <property type="entry name" value="ELLD"/>
    <property type="match status" value="1"/>
</dbReference>
<dbReference type="Proteomes" id="UP001072034">
    <property type="component" value="Unassembled WGS sequence"/>
</dbReference>
<name>A0ABT4I8V1_9ACTO</name>
<comment type="caution">
    <text evidence="3">The sequence shown here is derived from an EMBL/GenBank/DDBJ whole genome shotgun (WGS) entry which is preliminary data.</text>
</comment>
<dbReference type="EMBL" id="JAPTMY010000018">
    <property type="protein sequence ID" value="MCZ0858179.1"/>
    <property type="molecule type" value="Genomic_DNA"/>
</dbReference>
<keyword evidence="4" id="KW-1185">Reference proteome</keyword>
<organism evidence="3 4">
    <name type="scientific">Actinomyces israelii</name>
    <dbReference type="NCBI Taxonomy" id="1659"/>
    <lineage>
        <taxon>Bacteria</taxon>
        <taxon>Bacillati</taxon>
        <taxon>Actinomycetota</taxon>
        <taxon>Actinomycetes</taxon>
        <taxon>Actinomycetales</taxon>
        <taxon>Actinomycetaceae</taxon>
        <taxon>Actinomyces</taxon>
    </lineage>
</organism>
<feature type="domain" description="Endolysin-like" evidence="2">
    <location>
        <begin position="3"/>
        <end position="130"/>
    </location>
</feature>
<feature type="region of interest" description="Disordered" evidence="1">
    <location>
        <begin position="159"/>
        <end position="178"/>
    </location>
</feature>
<evidence type="ECO:0000259" key="2">
    <source>
        <dbReference type="Pfam" id="PF25309"/>
    </source>
</evidence>
<evidence type="ECO:0000256" key="1">
    <source>
        <dbReference type="SAM" id="MobiDB-lite"/>
    </source>
</evidence>
<proteinExistence type="predicted"/>
<dbReference type="InterPro" id="IPR057370">
    <property type="entry name" value="ELLD"/>
</dbReference>
<evidence type="ECO:0000313" key="3">
    <source>
        <dbReference type="EMBL" id="MCZ0858179.1"/>
    </source>
</evidence>
<dbReference type="RefSeq" id="WP_268917625.1">
    <property type="nucleotide sequence ID" value="NZ_CP124548.1"/>
</dbReference>